<sequence>MTSFSKFIKEKQFSQVVVLLLLLVLLALGAIPGYLKGRWEWNEPPRIVTLKELKEIRKTGISIPGWKTVEQREQEIGSNKWSYQLIEKEGQQTKAIVLLLPQNGPRNQPQVEWTEIDSLWQWQTAQNRAAEFTVTSPQASASANTEIKVQANFFRATANKQSFAVLQWYAWPTGGSASQISWFLADLSAQWHKHRAQWVAVCILLPMEPLGQVEKTWNEVKSIGQSIQGVLMSGPLNDSKVKSLKSK</sequence>
<dbReference type="InterPro" id="IPR030917">
    <property type="entry name" value="Cyanoexo_CrtB_assoc"/>
</dbReference>
<dbReference type="Proteomes" id="UP000029738">
    <property type="component" value="Unassembled WGS sequence"/>
</dbReference>
<dbReference type="EMBL" id="JHEG02000059">
    <property type="protein sequence ID" value="KIE07718.1"/>
    <property type="molecule type" value="Genomic_DNA"/>
</dbReference>
<keyword evidence="3" id="KW-1185">Reference proteome</keyword>
<name>A0A0C1QVA5_9CYAN</name>
<dbReference type="NCBIfam" id="TIGR04533">
    <property type="entry name" value="cyanosortB_assc"/>
    <property type="match status" value="1"/>
</dbReference>
<evidence type="ECO:0000313" key="1">
    <source>
        <dbReference type="EMBL" id="KAF3888780.1"/>
    </source>
</evidence>
<dbReference type="AlphaFoldDB" id="A0A0C1QVA5"/>
<reference evidence="1" key="2">
    <citation type="submission" date="2019-11" db="EMBL/GenBank/DDBJ databases">
        <title>Improved Assembly of Tolypothrix boutellei genome.</title>
        <authorList>
            <person name="Sarangi A.N."/>
            <person name="Mukherjee M."/>
            <person name="Ghosh S."/>
            <person name="Singh D."/>
            <person name="Das A."/>
            <person name="Kant S."/>
            <person name="Prusty A."/>
            <person name="Tripathy S."/>
        </authorList>
    </citation>
    <scope>NUCLEOTIDE SEQUENCE</scope>
    <source>
        <strain evidence="1">VB521301</strain>
    </source>
</reference>
<dbReference type="STRING" id="1479485.DA73_0242625"/>
<evidence type="ECO:0000313" key="2">
    <source>
        <dbReference type="EMBL" id="KIE07718.1"/>
    </source>
</evidence>
<comment type="caution">
    <text evidence="2">The sequence shown here is derived from an EMBL/GenBank/DDBJ whole genome shotgun (WGS) entry which is preliminary data.</text>
</comment>
<dbReference type="RefSeq" id="WP_038082546.1">
    <property type="nucleotide sequence ID" value="NZ_JHEG04000001.1"/>
</dbReference>
<reference evidence="2" key="1">
    <citation type="journal article" date="2015" name="Genome Announc.">
        <title>Draft Genome Sequence of Tolypothrix boutellei Strain VB521301.</title>
        <authorList>
            <person name="Chandrababunaidu M.M."/>
            <person name="Singh D."/>
            <person name="Sen D."/>
            <person name="Bhan S."/>
            <person name="Das S."/>
            <person name="Gupta A."/>
            <person name="Adhikary S.P."/>
            <person name="Tripathy S."/>
        </authorList>
    </citation>
    <scope>NUCLEOTIDE SEQUENCE</scope>
    <source>
        <strain evidence="2">VB521301</strain>
    </source>
</reference>
<evidence type="ECO:0000313" key="3">
    <source>
        <dbReference type="Proteomes" id="UP000029738"/>
    </source>
</evidence>
<dbReference type="EMBL" id="JHEG04000001">
    <property type="protein sequence ID" value="KAF3888780.1"/>
    <property type="molecule type" value="Genomic_DNA"/>
</dbReference>
<protein>
    <submittedName>
        <fullName evidence="1">Cyanoexosortase B system-associated protein</fullName>
    </submittedName>
</protein>
<proteinExistence type="predicted"/>
<organism evidence="2">
    <name type="scientific">Tolypothrix bouteillei VB521301</name>
    <dbReference type="NCBI Taxonomy" id="1479485"/>
    <lineage>
        <taxon>Bacteria</taxon>
        <taxon>Bacillati</taxon>
        <taxon>Cyanobacteriota</taxon>
        <taxon>Cyanophyceae</taxon>
        <taxon>Nostocales</taxon>
        <taxon>Tolypothrichaceae</taxon>
        <taxon>Tolypothrix</taxon>
    </lineage>
</organism>
<dbReference type="OrthoDB" id="462409at2"/>
<accession>A0A0C1QVA5</accession>
<gene>
    <name evidence="2" type="ORF">DA73_0242625</name>
    <name evidence="1" type="ORF">DA73_0400027315</name>
</gene>